<evidence type="ECO:0000256" key="1">
    <source>
        <dbReference type="ARBA" id="ARBA00008455"/>
    </source>
</evidence>
<dbReference type="GO" id="GO:0006508">
    <property type="term" value="P:proteolysis"/>
    <property type="evidence" value="ECO:0007669"/>
    <property type="project" value="InterPro"/>
</dbReference>
<dbReference type="EMBL" id="JASDDP010000021">
    <property type="protein sequence ID" value="MDJ1645922.1"/>
    <property type="molecule type" value="Genomic_DNA"/>
</dbReference>
<dbReference type="Pfam" id="PF18560">
    <property type="entry name" value="Lectin_like"/>
    <property type="match status" value="1"/>
</dbReference>
<feature type="domain" description="Peptidase C1A papain C-terminal" evidence="2">
    <location>
        <begin position="32"/>
        <end position="264"/>
    </location>
</feature>
<comment type="similarity">
    <text evidence="1">Belongs to the peptidase C1 family.</text>
</comment>
<gene>
    <name evidence="3" type="ORF">QLQ80_02405</name>
</gene>
<keyword evidence="4" id="KW-1185">Reference proteome</keyword>
<dbReference type="Pfam" id="PF00112">
    <property type="entry name" value="Peptidase_C1"/>
    <property type="match status" value="1"/>
</dbReference>
<proteinExistence type="inferred from homology"/>
<evidence type="ECO:0000313" key="4">
    <source>
        <dbReference type="Proteomes" id="UP001224428"/>
    </source>
</evidence>
<name>A0AAJ1PTI9_9MOLU</name>
<dbReference type="Proteomes" id="UP001224428">
    <property type="component" value="Unassembled WGS sequence"/>
</dbReference>
<evidence type="ECO:0000313" key="3">
    <source>
        <dbReference type="EMBL" id="MDJ1645922.1"/>
    </source>
</evidence>
<dbReference type="InterPro" id="IPR000668">
    <property type="entry name" value="Peptidase_C1A_C"/>
</dbReference>
<dbReference type="SMART" id="SM00645">
    <property type="entry name" value="Pept_C1"/>
    <property type="match status" value="1"/>
</dbReference>
<sequence>MKKRIAAIYAFLGLVSLSGASMYYHSNKYVFHESVYDPRTMTLNNYLTKVKHQGKDGICWAYSTTAVIESNILKNKLAIDPLNLDLSEKNLAYKTLNRLTNEDVLHNSDFDNYTNNNWLNEGSRTIFAGIASLQWNKLKRESENWQTALDLNDYKVTDYISLNHLKENWKQNVKTAIKAYGAVSISFDISNIYKKLYYNPNELSANVKFPHAATIVGWNDNIEANKFGHKTKTNGAWIVKNSWGDKFGEGGYFYLSYEALIQDLFTLNVVKGDEYTSNYYYDGGYKDMYENQETAHQKATVSFWAKNSLPTLKEKLKAVNVGIFGDDNEVEIKIYKNNNNVTPNSLELGQLVHTQRQHFIHGGLRTIILDNPIYLEPNENFSIVAQILNPKGYSAIRFSKESNSQSDFSYIEENGKWVSSQKHLDGAVARIKAFVVTEKVQNQEESNDLKYAKVILKGKYYHQYNEKVDEELITVMYKDKKLELNKDYTLQYTTEIDENIFKHSKASVGYTKVEINGTGTYTGNNFIFLDVKKANKNSYKEKNITVAEDIKHTNDIKLEENWKMLSNKGIYYGLNRIEIEYIGPNKHLFNNNKVTLNIHKIDPNKPKEEPIIIKNEDKTWNSLFSALSKFGQIIASFFSFW</sequence>
<reference evidence="3" key="1">
    <citation type="submission" date="2023-05" db="EMBL/GenBank/DDBJ databases">
        <title>Mycoplasma phocimorsus sp. nov., isolated from Scandinavian patients with seal finger or septic arthritis after contact with seals.</title>
        <authorList>
            <person name="Skafte-Holm A."/>
            <person name="Pedersen T.R."/>
            <person name="Froelund M."/>
            <person name="Stegger M."/>
            <person name="Qvortrup K."/>
            <person name="Michaels D.L."/>
            <person name="Brown D.R."/>
            <person name="Jensen J.S."/>
        </authorList>
    </citation>
    <scope>NUCLEOTIDE SEQUENCE</scope>
    <source>
        <strain evidence="3">M5725</strain>
    </source>
</reference>
<dbReference type="GO" id="GO:0008234">
    <property type="term" value="F:cysteine-type peptidase activity"/>
    <property type="evidence" value="ECO:0007669"/>
    <property type="project" value="InterPro"/>
</dbReference>
<accession>A0AAJ1PTI9</accession>
<dbReference type="SUPFAM" id="SSF54001">
    <property type="entry name" value="Cysteine proteinases"/>
    <property type="match status" value="1"/>
</dbReference>
<dbReference type="PANTHER" id="PTHR12411">
    <property type="entry name" value="CYSTEINE PROTEASE FAMILY C1-RELATED"/>
    <property type="match status" value="1"/>
</dbReference>
<protein>
    <submittedName>
        <fullName evidence="3">C1 family peptidase</fullName>
    </submittedName>
</protein>
<comment type="caution">
    <text evidence="3">The sequence shown here is derived from an EMBL/GenBank/DDBJ whole genome shotgun (WGS) entry which is preliminary data.</text>
</comment>
<organism evidence="3 4">
    <name type="scientific">Mycoplasma phocimorsus</name>
    <dbReference type="NCBI Taxonomy" id="3045839"/>
    <lineage>
        <taxon>Bacteria</taxon>
        <taxon>Bacillati</taxon>
        <taxon>Mycoplasmatota</taxon>
        <taxon>Mollicutes</taxon>
        <taxon>Mycoplasmataceae</taxon>
        <taxon>Mycoplasma</taxon>
    </lineage>
</organism>
<dbReference type="InterPro" id="IPR040528">
    <property type="entry name" value="Lectin-like"/>
</dbReference>
<dbReference type="CDD" id="cd02619">
    <property type="entry name" value="Peptidase_C1"/>
    <property type="match status" value="1"/>
</dbReference>
<dbReference type="Gene3D" id="3.90.70.10">
    <property type="entry name" value="Cysteine proteinases"/>
    <property type="match status" value="1"/>
</dbReference>
<dbReference type="InterPro" id="IPR038765">
    <property type="entry name" value="Papain-like_cys_pep_sf"/>
</dbReference>
<evidence type="ECO:0000259" key="2">
    <source>
        <dbReference type="SMART" id="SM00645"/>
    </source>
</evidence>
<dbReference type="RefSeq" id="WP_283827330.1">
    <property type="nucleotide sequence ID" value="NZ_JASDDP010000021.1"/>
</dbReference>
<dbReference type="AlphaFoldDB" id="A0AAJ1PTI9"/>
<dbReference type="InterPro" id="IPR013128">
    <property type="entry name" value="Peptidase_C1A"/>
</dbReference>